<dbReference type="Gene3D" id="3.30.70.270">
    <property type="match status" value="1"/>
</dbReference>
<dbReference type="PROSITE" id="PS50887">
    <property type="entry name" value="GGDEF"/>
    <property type="match status" value="1"/>
</dbReference>
<keyword evidence="7" id="KW-1185">Reference proteome</keyword>
<dbReference type="NCBIfam" id="TIGR00254">
    <property type="entry name" value="GGDEF"/>
    <property type="match status" value="1"/>
</dbReference>
<dbReference type="SUPFAM" id="SSF141868">
    <property type="entry name" value="EAL domain-like"/>
    <property type="match status" value="1"/>
</dbReference>
<evidence type="ECO:0000259" key="2">
    <source>
        <dbReference type="PROSITE" id="PS50110"/>
    </source>
</evidence>
<dbReference type="PROSITE" id="PS50883">
    <property type="entry name" value="EAL"/>
    <property type="match status" value="1"/>
</dbReference>
<evidence type="ECO:0000259" key="3">
    <source>
        <dbReference type="PROSITE" id="PS50113"/>
    </source>
</evidence>
<feature type="domain" description="Response regulatory" evidence="2">
    <location>
        <begin position="3"/>
        <end position="121"/>
    </location>
</feature>
<dbReference type="InterPro" id="IPR035965">
    <property type="entry name" value="PAS-like_dom_sf"/>
</dbReference>
<dbReference type="InterPro" id="IPR013656">
    <property type="entry name" value="PAS_4"/>
</dbReference>
<dbReference type="PANTHER" id="PTHR44757:SF2">
    <property type="entry name" value="BIOFILM ARCHITECTURE MAINTENANCE PROTEIN MBAA"/>
    <property type="match status" value="1"/>
</dbReference>
<dbReference type="Proteomes" id="UP000773614">
    <property type="component" value="Unassembled WGS sequence"/>
</dbReference>
<evidence type="ECO:0000259" key="5">
    <source>
        <dbReference type="PROSITE" id="PS50887"/>
    </source>
</evidence>
<dbReference type="Gene3D" id="3.20.20.450">
    <property type="entry name" value="EAL domain"/>
    <property type="match status" value="1"/>
</dbReference>
<dbReference type="GO" id="GO:0000160">
    <property type="term" value="P:phosphorelay signal transduction system"/>
    <property type="evidence" value="ECO:0007669"/>
    <property type="project" value="InterPro"/>
</dbReference>
<dbReference type="InterPro" id="IPR000700">
    <property type="entry name" value="PAS-assoc_C"/>
</dbReference>
<sequence length="715" mass="79886">MALIVILDDRATNRQIFTRLAATIDADVVVKTFEDPLSALAWMTGNVPDLVITDYKMPNIDGAEFTRRFREQPGCADVPVIVITVYEERSFRHQALEAGATDFLQSPVDHSEFVTRARNLLKLRHQQLLLEHRASDLERALQHSEQSRAEELRNSRERLAQVIDTVPAMISAVDRDGRCIFANACHISVQGNESGAARGPETARANRLERKKRHSELDAAVLRTGEALPSFEEEVIDLDGRRRHFITTKSPLRETGGEVASVLTTSLEITERKQAEAHLVHLVHHDPLTDLPNRVFLSDRLSREIPRARAAGREIALHLLDLDHFKSVNDVLGHSRGDELLKIVGSRLSQVAGEGDVVARLGGDEFAILQTQADTREAIEEMAKRVSAAVSRPAVIEGHELDASVSLGTTVFPGDGDSAEELLKTADLAMYRAKAQGGGAACFFLPEMRTKAREAILLDAELRRGIDQKQFLLFYQPQVDVRTGQIVGAEALLRWNRPGHGIVQPGAFLDRAEANGLIVPINEWVLHEACHEAQRWLRSGLPALRVAVNMSPLQFRRQDVCELVTSALRETGLDPRRLELELTENIVMENVDSVVFELARLRKLGVQFSLDDFGTGYSSFKYVKRFPIDRLKIDQYFIRAMSENDRDLGIVRAIIGMARSLDFAVTAEGVETHEQMELLTAEKCDEVQGYFFSRPLPAEEFVALVRSQMRLANTA</sequence>
<dbReference type="PANTHER" id="PTHR44757">
    <property type="entry name" value="DIGUANYLATE CYCLASE DGCP"/>
    <property type="match status" value="1"/>
</dbReference>
<dbReference type="PROSITE" id="PS50113">
    <property type="entry name" value="PAC"/>
    <property type="match status" value="1"/>
</dbReference>
<protein>
    <submittedName>
        <fullName evidence="6">EAL domain-containing protein</fullName>
    </submittedName>
</protein>
<feature type="domain" description="PAC" evidence="3">
    <location>
        <begin position="229"/>
        <end position="281"/>
    </location>
</feature>
<dbReference type="Pfam" id="PF00072">
    <property type="entry name" value="Response_reg"/>
    <property type="match status" value="1"/>
</dbReference>
<evidence type="ECO:0000259" key="4">
    <source>
        <dbReference type="PROSITE" id="PS50883"/>
    </source>
</evidence>
<dbReference type="NCBIfam" id="TIGR00229">
    <property type="entry name" value="sensory_box"/>
    <property type="match status" value="1"/>
</dbReference>
<dbReference type="AlphaFoldDB" id="A0A964T481"/>
<proteinExistence type="predicted"/>
<dbReference type="SMART" id="SM00267">
    <property type="entry name" value="GGDEF"/>
    <property type="match status" value="1"/>
</dbReference>
<dbReference type="Gene3D" id="3.30.450.20">
    <property type="entry name" value="PAS domain"/>
    <property type="match status" value="1"/>
</dbReference>
<dbReference type="Pfam" id="PF00563">
    <property type="entry name" value="EAL"/>
    <property type="match status" value="1"/>
</dbReference>
<dbReference type="RefSeq" id="WP_161140547.1">
    <property type="nucleotide sequence ID" value="NZ_SPKJ01000031.1"/>
</dbReference>
<name>A0A964T481_9HYPH</name>
<keyword evidence="1" id="KW-0597">Phosphoprotein</keyword>
<dbReference type="CDD" id="cd17551">
    <property type="entry name" value="REC_RpfG-like"/>
    <property type="match status" value="1"/>
</dbReference>
<evidence type="ECO:0000313" key="6">
    <source>
        <dbReference type="EMBL" id="MYZ48196.1"/>
    </source>
</evidence>
<dbReference type="InterPro" id="IPR000160">
    <property type="entry name" value="GGDEF_dom"/>
</dbReference>
<feature type="domain" description="EAL" evidence="4">
    <location>
        <begin position="455"/>
        <end position="709"/>
    </location>
</feature>
<dbReference type="InterPro" id="IPR035919">
    <property type="entry name" value="EAL_sf"/>
</dbReference>
<gene>
    <name evidence="6" type="ORF">E4O86_10790</name>
</gene>
<dbReference type="SUPFAM" id="SSF52172">
    <property type="entry name" value="CheY-like"/>
    <property type="match status" value="1"/>
</dbReference>
<dbReference type="InterPro" id="IPR011006">
    <property type="entry name" value="CheY-like_superfamily"/>
</dbReference>
<feature type="domain" description="GGDEF" evidence="5">
    <location>
        <begin position="313"/>
        <end position="446"/>
    </location>
</feature>
<dbReference type="SUPFAM" id="SSF55073">
    <property type="entry name" value="Nucleotide cyclase"/>
    <property type="match status" value="1"/>
</dbReference>
<dbReference type="CDD" id="cd01949">
    <property type="entry name" value="GGDEF"/>
    <property type="match status" value="1"/>
</dbReference>
<dbReference type="InterPro" id="IPR029787">
    <property type="entry name" value="Nucleotide_cyclase"/>
</dbReference>
<comment type="caution">
    <text evidence="6">The sequence shown here is derived from an EMBL/GenBank/DDBJ whole genome shotgun (WGS) entry which is preliminary data.</text>
</comment>
<dbReference type="Pfam" id="PF08448">
    <property type="entry name" value="PAS_4"/>
    <property type="match status" value="1"/>
</dbReference>
<dbReference type="InterPro" id="IPR043128">
    <property type="entry name" value="Rev_trsase/Diguanyl_cyclase"/>
</dbReference>
<dbReference type="InterPro" id="IPR001633">
    <property type="entry name" value="EAL_dom"/>
</dbReference>
<dbReference type="CDD" id="cd01948">
    <property type="entry name" value="EAL"/>
    <property type="match status" value="1"/>
</dbReference>
<dbReference type="SMART" id="SM00448">
    <property type="entry name" value="REC"/>
    <property type="match status" value="1"/>
</dbReference>
<dbReference type="Gene3D" id="3.40.50.2300">
    <property type="match status" value="1"/>
</dbReference>
<dbReference type="SUPFAM" id="SSF55785">
    <property type="entry name" value="PYP-like sensor domain (PAS domain)"/>
    <property type="match status" value="1"/>
</dbReference>
<reference evidence="6" key="1">
    <citation type="submission" date="2019-03" db="EMBL/GenBank/DDBJ databases">
        <title>Afifella sp. nov., isolated from activated sludge.</title>
        <authorList>
            <person name="Li Q."/>
            <person name="Liu Y."/>
        </authorList>
    </citation>
    <scope>NUCLEOTIDE SEQUENCE</scope>
    <source>
        <strain evidence="6">L72</strain>
    </source>
</reference>
<organism evidence="6 7">
    <name type="scientific">Propylenella binzhouense</name>
    <dbReference type="NCBI Taxonomy" id="2555902"/>
    <lineage>
        <taxon>Bacteria</taxon>
        <taxon>Pseudomonadati</taxon>
        <taxon>Pseudomonadota</taxon>
        <taxon>Alphaproteobacteria</taxon>
        <taxon>Hyphomicrobiales</taxon>
        <taxon>Propylenellaceae</taxon>
        <taxon>Propylenella</taxon>
    </lineage>
</organism>
<feature type="modified residue" description="4-aspartylphosphate" evidence="1">
    <location>
        <position position="54"/>
    </location>
</feature>
<dbReference type="PROSITE" id="PS50110">
    <property type="entry name" value="RESPONSE_REGULATORY"/>
    <property type="match status" value="1"/>
</dbReference>
<dbReference type="InterPro" id="IPR052155">
    <property type="entry name" value="Biofilm_reg_signaling"/>
</dbReference>
<evidence type="ECO:0000256" key="1">
    <source>
        <dbReference type="PROSITE-ProRule" id="PRU00169"/>
    </source>
</evidence>
<dbReference type="InterPro" id="IPR000014">
    <property type="entry name" value="PAS"/>
</dbReference>
<dbReference type="FunFam" id="3.20.20.450:FF:000001">
    <property type="entry name" value="Cyclic di-GMP phosphodiesterase yahA"/>
    <property type="match status" value="1"/>
</dbReference>
<dbReference type="EMBL" id="SPKJ01000031">
    <property type="protein sequence ID" value="MYZ48196.1"/>
    <property type="molecule type" value="Genomic_DNA"/>
</dbReference>
<dbReference type="OrthoDB" id="9814202at2"/>
<dbReference type="SMART" id="SM00052">
    <property type="entry name" value="EAL"/>
    <property type="match status" value="1"/>
</dbReference>
<dbReference type="Pfam" id="PF00990">
    <property type="entry name" value="GGDEF"/>
    <property type="match status" value="1"/>
</dbReference>
<dbReference type="InterPro" id="IPR001789">
    <property type="entry name" value="Sig_transdc_resp-reg_receiver"/>
</dbReference>
<accession>A0A964T481</accession>
<evidence type="ECO:0000313" key="7">
    <source>
        <dbReference type="Proteomes" id="UP000773614"/>
    </source>
</evidence>